<dbReference type="Gene3D" id="3.90.75.20">
    <property type="match status" value="1"/>
</dbReference>
<dbReference type="EMBL" id="KJ019045">
    <property type="protein sequence ID" value="AIX18403.1"/>
    <property type="molecule type" value="Genomic_DNA"/>
</dbReference>
<organism evidence="2 3">
    <name type="scientific">Synechococcus phage ACG-2014f</name>
    <dbReference type="NCBI Taxonomy" id="1493511"/>
    <lineage>
        <taxon>Viruses</taxon>
        <taxon>Duplodnaviria</taxon>
        <taxon>Heunggongvirae</taxon>
        <taxon>Uroviricota</taxon>
        <taxon>Caudoviricetes</taxon>
        <taxon>Pantevenvirales</taxon>
        <taxon>Kyanoviridae</taxon>
        <taxon>Atlauavirus</taxon>
        <taxon>Atlauavirus tusconc8</taxon>
    </lineage>
</organism>
<gene>
    <name evidence="2" type="ORF">Syn7803C6_104</name>
</gene>
<feature type="domain" description="HNH nuclease" evidence="1">
    <location>
        <begin position="7"/>
        <end position="38"/>
    </location>
</feature>
<protein>
    <submittedName>
        <fullName evidence="2">Oxidoreductase</fullName>
    </submittedName>
</protein>
<dbReference type="InterPro" id="IPR003615">
    <property type="entry name" value="HNH_nuc"/>
</dbReference>
<reference evidence="2 3" key="1">
    <citation type="submission" date="2013-12" db="EMBL/GenBank/DDBJ databases">
        <title>Ecological redundancy of diverse viral populations within a natural community.</title>
        <authorList>
            <person name="Gregory A.C."/>
            <person name="LaButti K."/>
            <person name="Copeland A."/>
            <person name="Woyke T."/>
            <person name="Sullivan M.B."/>
        </authorList>
    </citation>
    <scope>NUCLEOTIDE SEQUENCE [LARGE SCALE GENOMIC DNA]</scope>
    <source>
        <strain evidence="2">Syn7803C6</strain>
    </source>
</reference>
<evidence type="ECO:0000313" key="3">
    <source>
        <dbReference type="Proteomes" id="UP000185317"/>
    </source>
</evidence>
<accession>A0A0E3EV61</accession>
<dbReference type="Proteomes" id="UP000185317">
    <property type="component" value="Segment"/>
</dbReference>
<evidence type="ECO:0000313" key="2">
    <source>
        <dbReference type="EMBL" id="AIX18403.1"/>
    </source>
</evidence>
<dbReference type="Pfam" id="PF13392">
    <property type="entry name" value="HNH_3"/>
    <property type="match status" value="1"/>
</dbReference>
<dbReference type="InterPro" id="IPR044925">
    <property type="entry name" value="His-Me_finger_sf"/>
</dbReference>
<name>A0A0E3EV61_9CAUD</name>
<sequence length="92" mass="10455">MDLYGAPCPDPSYVIDHINGDGYDNRVENLQWLSQRDNIRKGRNVKGMTLEKAREMRELYRGGGVTVEEVASRFSIPFGSAAPILYGYRWAD</sequence>
<evidence type="ECO:0000259" key="1">
    <source>
        <dbReference type="Pfam" id="PF13392"/>
    </source>
</evidence>
<dbReference type="SUPFAM" id="SSF54060">
    <property type="entry name" value="His-Me finger endonucleases"/>
    <property type="match status" value="1"/>
</dbReference>
<proteinExistence type="predicted"/>